<evidence type="ECO:0000313" key="1">
    <source>
        <dbReference type="EMBL" id="MDD9785741.1"/>
    </source>
</evidence>
<dbReference type="Proteomes" id="UP001213771">
    <property type="component" value="Unassembled WGS sequence"/>
</dbReference>
<evidence type="ECO:0000313" key="2">
    <source>
        <dbReference type="Proteomes" id="UP001213771"/>
    </source>
</evidence>
<proteinExistence type="predicted"/>
<gene>
    <name evidence="1" type="ORF">PVE99_25595</name>
</gene>
<dbReference type="RefSeq" id="WP_156622787.1">
    <property type="nucleotide sequence ID" value="NZ_CATKQG010000011.1"/>
</dbReference>
<sequence length="52" mass="6065">MITISLCTIVANEAEVKRKYLLFKILLFQRGFRTCTLPFATKELVNKKQSMK</sequence>
<comment type="caution">
    <text evidence="1">The sequence shown here is derived from an EMBL/GenBank/DDBJ whole genome shotgun (WGS) entry which is preliminary data.</text>
</comment>
<dbReference type="AlphaFoldDB" id="A0ABD4WZX2"/>
<name>A0ABD4WZX2_PRIMG</name>
<reference evidence="1 2" key="1">
    <citation type="submission" date="2023-02" db="EMBL/GenBank/DDBJ databases">
        <authorList>
            <person name="Olszewska D."/>
        </authorList>
    </citation>
    <scope>NUCLEOTIDE SEQUENCE [LARGE SCALE GENOMIC DNA]</scope>
    <source>
        <strain evidence="1 2">FDU301</strain>
    </source>
</reference>
<organism evidence="1 2">
    <name type="scientific">Priestia megaterium</name>
    <name type="common">Bacillus megaterium</name>
    <dbReference type="NCBI Taxonomy" id="1404"/>
    <lineage>
        <taxon>Bacteria</taxon>
        <taxon>Bacillati</taxon>
        <taxon>Bacillota</taxon>
        <taxon>Bacilli</taxon>
        <taxon>Bacillales</taxon>
        <taxon>Bacillaceae</taxon>
        <taxon>Priestia</taxon>
    </lineage>
</organism>
<protein>
    <submittedName>
        <fullName evidence="1">Uncharacterized protein</fullName>
    </submittedName>
</protein>
<dbReference type="EMBL" id="JARAOX010000219">
    <property type="protein sequence ID" value="MDD9785741.1"/>
    <property type="molecule type" value="Genomic_DNA"/>
</dbReference>
<accession>A0ABD4WZX2</accession>